<name>A0A1I2HG16_9ACTN</name>
<evidence type="ECO:0000259" key="2">
    <source>
        <dbReference type="Pfam" id="PF13699"/>
    </source>
</evidence>
<keyword evidence="4" id="KW-1185">Reference proteome</keyword>
<evidence type="ECO:0000313" key="4">
    <source>
        <dbReference type="Proteomes" id="UP000199645"/>
    </source>
</evidence>
<dbReference type="STRING" id="35752.SAMN05421541_108151"/>
<dbReference type="RefSeq" id="WP_203779669.1">
    <property type="nucleotide sequence ID" value="NZ_BOMT01000085.1"/>
</dbReference>
<dbReference type="EMBL" id="FONV01000008">
    <property type="protein sequence ID" value="SFF28579.1"/>
    <property type="molecule type" value="Genomic_DNA"/>
</dbReference>
<dbReference type="InterPro" id="IPR025295">
    <property type="entry name" value="eCIS_core_dom"/>
</dbReference>
<feature type="region of interest" description="Disordered" evidence="1">
    <location>
        <begin position="1"/>
        <end position="26"/>
    </location>
</feature>
<dbReference type="AlphaFoldDB" id="A0A1I2HG16"/>
<reference evidence="3 4" key="1">
    <citation type="submission" date="2016-10" db="EMBL/GenBank/DDBJ databases">
        <authorList>
            <person name="de Groot N.N."/>
        </authorList>
    </citation>
    <scope>NUCLEOTIDE SEQUENCE [LARGE SCALE GENOMIC DNA]</scope>
    <source>
        <strain evidence="3 4">DSM 43019</strain>
    </source>
</reference>
<organism evidence="3 4">
    <name type="scientific">Actinoplanes philippinensis</name>
    <dbReference type="NCBI Taxonomy" id="35752"/>
    <lineage>
        <taxon>Bacteria</taxon>
        <taxon>Bacillati</taxon>
        <taxon>Actinomycetota</taxon>
        <taxon>Actinomycetes</taxon>
        <taxon>Micromonosporales</taxon>
        <taxon>Micromonosporaceae</taxon>
        <taxon>Actinoplanes</taxon>
    </lineage>
</organism>
<dbReference type="Pfam" id="PF13699">
    <property type="entry name" value="eCIS_core"/>
    <property type="match status" value="1"/>
</dbReference>
<evidence type="ECO:0000256" key="1">
    <source>
        <dbReference type="SAM" id="MobiDB-lite"/>
    </source>
</evidence>
<protein>
    <recommendedName>
        <fullName evidence="2">eCIS core domain-containing protein</fullName>
    </recommendedName>
</protein>
<sequence length="710" mass="79333">MHRHEHRGAGGSGAPPARSTQRRPDQDRLAALQRAGGNAAVQRSLVPEVLRGTGRPLADGVRRDMEARLGADFSDVRLHTGGLAERSAAEIGARAYTSGSHVVLGAGGGDRHTLAHELTHVIQQRQGPVAGTPDGHGLSMSDPGDRFERAAEANATRVLAGPAPTKHLHGPALAPAAGTAVQRVPSAMHGKDLNPAFLTAPPRVWPLLWRLRGQLKEFRGHIRATARRPDTEMVLLDRMMVLLEEIGVKGGARFRTRPDDWYQHVVDTVTDERATAQRKWDDYGYYLMRQFGTIWKSDFDIGQYPVGNSFASPFEQVSARNLTSMTRSLDGNRTGDDAWMDEVDSKVQASLRKCVLRHYAPADRLQRILDGPDDQRMLKSLELLRHTGRPVEHNTEEVDQTDFANTGFVFFYIEPAGADFRESRFGGEDPARVTVPIDLLASRNGWVMLNDFADREFPTIRADDEGELVSYTRAETGPDVMETFPVAAGSPHGALKVARARYNELQKQLGKTFPIARQISKNAAVLAELAATSDSAKALEYIEQLRTLDTDYRAWYDDALAELTKANDECERALAEVQRFRHPVRTYRPDNDPNLRVEERRERYQQIYYGPAHANNFAYRNSAKAIRYDRRPDMTLVGGDVIPGLARRCVLEISYIRKGHPLAAQKLIDKSGDELVNVLLRTFLRPQALLQKEVRFDASQVQFRKPRPAR</sequence>
<feature type="domain" description="eCIS core" evidence="2">
    <location>
        <begin position="56"/>
        <end position="127"/>
    </location>
</feature>
<accession>A0A1I2HG16</accession>
<dbReference type="Proteomes" id="UP000199645">
    <property type="component" value="Unassembled WGS sequence"/>
</dbReference>
<proteinExistence type="predicted"/>
<gene>
    <name evidence="3" type="ORF">SAMN05421541_108151</name>
</gene>
<evidence type="ECO:0000313" key="3">
    <source>
        <dbReference type="EMBL" id="SFF28579.1"/>
    </source>
</evidence>